<dbReference type="SUPFAM" id="SSF50494">
    <property type="entry name" value="Trypsin-like serine proteases"/>
    <property type="match status" value="1"/>
</dbReference>
<evidence type="ECO:0000313" key="2">
    <source>
        <dbReference type="Ensembl" id="ENSHHUP00000032708.1"/>
    </source>
</evidence>
<sequence>TLIQSPLVEKRIFRVHALSNSSATIELLCFLAQTEGDSDGPLVCKGIAVRVVSFNEKGNCDKPKKPNVKPNVYTKISKYLSWIKCIIKY</sequence>
<evidence type="ECO:0000313" key="3">
    <source>
        <dbReference type="Proteomes" id="UP000314982"/>
    </source>
</evidence>
<dbReference type="GO" id="GO:0004252">
    <property type="term" value="F:serine-type endopeptidase activity"/>
    <property type="evidence" value="ECO:0007669"/>
    <property type="project" value="InterPro"/>
</dbReference>
<dbReference type="AlphaFoldDB" id="A0A4W5M3T7"/>
<dbReference type="GeneTree" id="ENSGT00940000181909"/>
<dbReference type="Pfam" id="PF00089">
    <property type="entry name" value="Trypsin"/>
    <property type="match status" value="1"/>
</dbReference>
<dbReference type="Ensembl" id="ENSHHUT00000034043.1">
    <property type="protein sequence ID" value="ENSHHUP00000032708.1"/>
    <property type="gene ID" value="ENSHHUG00000020706.1"/>
</dbReference>
<dbReference type="Gene3D" id="2.40.10.10">
    <property type="entry name" value="Trypsin-like serine proteases"/>
    <property type="match status" value="1"/>
</dbReference>
<keyword evidence="3" id="KW-1185">Reference proteome</keyword>
<dbReference type="InterPro" id="IPR009003">
    <property type="entry name" value="Peptidase_S1_PA"/>
</dbReference>
<name>A0A4W5M3T7_9TELE</name>
<dbReference type="STRING" id="62062.ENSHHUP00000032708"/>
<dbReference type="GO" id="GO:0006508">
    <property type="term" value="P:proteolysis"/>
    <property type="evidence" value="ECO:0007669"/>
    <property type="project" value="InterPro"/>
</dbReference>
<evidence type="ECO:0000259" key="1">
    <source>
        <dbReference type="Pfam" id="PF00089"/>
    </source>
</evidence>
<proteinExistence type="predicted"/>
<dbReference type="InterPro" id="IPR001254">
    <property type="entry name" value="Trypsin_dom"/>
</dbReference>
<protein>
    <recommendedName>
        <fullName evidence="1">Peptidase S1 domain-containing protein</fullName>
    </recommendedName>
</protein>
<feature type="domain" description="Peptidase S1" evidence="1">
    <location>
        <begin position="23"/>
        <end position="83"/>
    </location>
</feature>
<dbReference type="InterPro" id="IPR043504">
    <property type="entry name" value="Peptidase_S1_PA_chymotrypsin"/>
</dbReference>
<reference evidence="2" key="2">
    <citation type="submission" date="2025-08" db="UniProtKB">
        <authorList>
            <consortium name="Ensembl"/>
        </authorList>
    </citation>
    <scope>IDENTIFICATION</scope>
</reference>
<organism evidence="2 3">
    <name type="scientific">Hucho hucho</name>
    <name type="common">huchen</name>
    <dbReference type="NCBI Taxonomy" id="62062"/>
    <lineage>
        <taxon>Eukaryota</taxon>
        <taxon>Metazoa</taxon>
        <taxon>Chordata</taxon>
        <taxon>Craniata</taxon>
        <taxon>Vertebrata</taxon>
        <taxon>Euteleostomi</taxon>
        <taxon>Actinopterygii</taxon>
        <taxon>Neopterygii</taxon>
        <taxon>Teleostei</taxon>
        <taxon>Protacanthopterygii</taxon>
        <taxon>Salmoniformes</taxon>
        <taxon>Salmonidae</taxon>
        <taxon>Salmoninae</taxon>
        <taxon>Hucho</taxon>
    </lineage>
</organism>
<reference evidence="3" key="1">
    <citation type="submission" date="2018-06" db="EMBL/GenBank/DDBJ databases">
        <title>Genome assembly of Danube salmon.</title>
        <authorList>
            <person name="Macqueen D.J."/>
            <person name="Gundappa M.K."/>
        </authorList>
    </citation>
    <scope>NUCLEOTIDE SEQUENCE [LARGE SCALE GENOMIC DNA]</scope>
</reference>
<reference evidence="2" key="3">
    <citation type="submission" date="2025-09" db="UniProtKB">
        <authorList>
            <consortium name="Ensembl"/>
        </authorList>
    </citation>
    <scope>IDENTIFICATION</scope>
</reference>
<accession>A0A4W5M3T7</accession>
<dbReference type="Proteomes" id="UP000314982">
    <property type="component" value="Unassembled WGS sequence"/>
</dbReference>